<dbReference type="EMBL" id="DF820462">
    <property type="protein sequence ID" value="GAK54644.1"/>
    <property type="molecule type" value="Genomic_DNA"/>
</dbReference>
<reference evidence="4" key="1">
    <citation type="journal article" date="2015" name="PeerJ">
        <title>First genomic representation of candidate bacterial phylum KSB3 points to enhanced environmental sensing as a trigger of wastewater bulking.</title>
        <authorList>
            <person name="Sekiguchi Y."/>
            <person name="Ohashi A."/>
            <person name="Parks D.H."/>
            <person name="Yamauchi T."/>
            <person name="Tyson G.W."/>
            <person name="Hugenholtz P."/>
        </authorList>
    </citation>
    <scope>NUCLEOTIDE SEQUENCE [LARGE SCALE GENOMIC DNA]</scope>
</reference>
<proteinExistence type="inferred from homology"/>
<dbReference type="Pfam" id="PF01678">
    <property type="entry name" value="DAP_epimerase"/>
    <property type="match status" value="1"/>
</dbReference>
<dbReference type="AlphaFoldDB" id="A0A081BTB3"/>
<evidence type="ECO:0000313" key="4">
    <source>
        <dbReference type="EMBL" id="GAK54644.1"/>
    </source>
</evidence>
<dbReference type="Gene3D" id="3.10.310.10">
    <property type="entry name" value="Diaminopimelate Epimerase, Chain A, domain 1"/>
    <property type="match status" value="2"/>
</dbReference>
<evidence type="ECO:0000256" key="2">
    <source>
        <dbReference type="ARBA" id="ARBA00023235"/>
    </source>
</evidence>
<dbReference type="GO" id="GO:0008837">
    <property type="term" value="F:diaminopimelate epimerase activity"/>
    <property type="evidence" value="ECO:0007669"/>
    <property type="project" value="UniProtKB-UniRule"/>
</dbReference>
<keyword evidence="5" id="KW-1185">Reference proteome</keyword>
<dbReference type="Proteomes" id="UP000030700">
    <property type="component" value="Unassembled WGS sequence"/>
</dbReference>
<sequence>MEDAFRRSYWYGEGCQNTFILFDLLQHPELFSDTFVTYAHECLLAEQRDDALILLPMGSTNHLQRIKMVIVEPDGSFAAFCGNGARVIAAYWECCLHGDSQGFTLVTADEQKDHPVIALGNGYYRINLLSALTIPQFSHFLVRKAALSCIKEAQEIWRFPLEHDGRTYSLYFAQTGEPHFICFAALSHEELTALGQLLNTRYRSHFPHGINLNAVTIVDEATIAVRTYERGVNHITMSCGTGAACSARISLLRGVISSLVVTVKMDGGELVVEYRPHERHLLLSGPAHVWKSDENSRK</sequence>
<name>A0A081BTB3_9BACT</name>
<protein>
    <recommendedName>
        <fullName evidence="3">Diaminopimelate epimerase</fullName>
        <ecNumber evidence="3">5.1.1.7</ecNumber>
    </recommendedName>
</protein>
<evidence type="ECO:0000256" key="1">
    <source>
        <dbReference type="ARBA" id="ARBA00010219"/>
    </source>
</evidence>
<dbReference type="NCBIfam" id="TIGR00652">
    <property type="entry name" value="DapF"/>
    <property type="match status" value="1"/>
</dbReference>
<dbReference type="GO" id="GO:0009089">
    <property type="term" value="P:lysine biosynthetic process via diaminopimelate"/>
    <property type="evidence" value="ECO:0007669"/>
    <property type="project" value="UniProtKB-UniRule"/>
</dbReference>
<dbReference type="PANTHER" id="PTHR31689:SF0">
    <property type="entry name" value="DIAMINOPIMELATE EPIMERASE"/>
    <property type="match status" value="1"/>
</dbReference>
<dbReference type="PANTHER" id="PTHR31689">
    <property type="entry name" value="DIAMINOPIMELATE EPIMERASE, CHLOROPLASTIC"/>
    <property type="match status" value="1"/>
</dbReference>
<gene>
    <name evidence="4" type="ORF">U14_05931</name>
</gene>
<dbReference type="GO" id="GO:0005829">
    <property type="term" value="C:cytosol"/>
    <property type="evidence" value="ECO:0007669"/>
    <property type="project" value="TreeGrafter"/>
</dbReference>
<dbReference type="InterPro" id="IPR001653">
    <property type="entry name" value="DAP_epimerase_DapF"/>
</dbReference>
<keyword evidence="2" id="KW-0413">Isomerase</keyword>
<dbReference type="EC" id="5.1.1.7" evidence="3"/>
<dbReference type="SUPFAM" id="SSF54506">
    <property type="entry name" value="Diaminopimelate epimerase-like"/>
    <property type="match status" value="2"/>
</dbReference>
<accession>A0A081BTB3</accession>
<comment type="similarity">
    <text evidence="1">Belongs to the diaminopimelate epimerase family.</text>
</comment>
<organism evidence="4">
    <name type="scientific">Candidatus Moduliflexus flocculans</name>
    <dbReference type="NCBI Taxonomy" id="1499966"/>
    <lineage>
        <taxon>Bacteria</taxon>
        <taxon>Candidatus Moduliflexota</taxon>
        <taxon>Candidatus Moduliflexia</taxon>
        <taxon>Candidatus Moduliflexales</taxon>
        <taxon>Candidatus Moduliflexaceae</taxon>
    </lineage>
</organism>
<dbReference type="HOGENOM" id="CLU_972030_0_0_0"/>
<evidence type="ECO:0000313" key="5">
    <source>
        <dbReference type="Proteomes" id="UP000030700"/>
    </source>
</evidence>
<evidence type="ECO:0000256" key="3">
    <source>
        <dbReference type="NCBIfam" id="TIGR00652"/>
    </source>
</evidence>
<dbReference type="STRING" id="1499966.U14_05931"/>